<dbReference type="NCBIfam" id="TIGR02464">
    <property type="entry name" value="ribofla_fusion"/>
    <property type="match status" value="1"/>
</dbReference>
<name>A0A1G6UR54_NIADE</name>
<dbReference type="SUPFAM" id="SSF143990">
    <property type="entry name" value="YbiA-like"/>
    <property type="match status" value="1"/>
</dbReference>
<comment type="catalytic activity">
    <reaction evidence="2">
        <text>2,5-diamino-6-hydroxy-4-(5-phosphoribosylamino)-pyrimidine + H2O = 2,5,6-triamino-4-hydroxypyrimidine + D-ribose 5-phosphate</text>
        <dbReference type="Rhea" id="RHEA:23436"/>
        <dbReference type="ChEBI" id="CHEBI:15377"/>
        <dbReference type="ChEBI" id="CHEBI:58614"/>
        <dbReference type="ChEBI" id="CHEBI:78346"/>
        <dbReference type="ChEBI" id="CHEBI:137796"/>
    </reaction>
</comment>
<gene>
    <name evidence="4" type="ORF">SAMN04487894_10967</name>
</gene>
<dbReference type="CDD" id="cd15457">
    <property type="entry name" value="NADAR"/>
    <property type="match status" value="1"/>
</dbReference>
<evidence type="ECO:0000256" key="1">
    <source>
        <dbReference type="ARBA" id="ARBA00000022"/>
    </source>
</evidence>
<protein>
    <recommendedName>
        <fullName evidence="3">NADAR domain-containing protein</fullName>
    </recommendedName>
</protein>
<evidence type="ECO:0000256" key="2">
    <source>
        <dbReference type="ARBA" id="ARBA00000751"/>
    </source>
</evidence>
<reference evidence="5" key="1">
    <citation type="submission" date="2016-10" db="EMBL/GenBank/DDBJ databases">
        <authorList>
            <person name="Varghese N."/>
            <person name="Submissions S."/>
        </authorList>
    </citation>
    <scope>NUCLEOTIDE SEQUENCE [LARGE SCALE GENOMIC DNA]</scope>
    <source>
        <strain evidence="5">DSM 25811 / CCM 8410 / LMG 26954 / E90</strain>
    </source>
</reference>
<dbReference type="InterPro" id="IPR037238">
    <property type="entry name" value="YbiA-like_sf"/>
</dbReference>
<proteinExistence type="predicted"/>
<dbReference type="InterPro" id="IPR012816">
    <property type="entry name" value="NADAR"/>
</dbReference>
<dbReference type="Gene3D" id="1.10.357.40">
    <property type="entry name" value="YbiA-like"/>
    <property type="match status" value="1"/>
</dbReference>
<keyword evidence="5" id="KW-1185">Reference proteome</keyword>
<dbReference type="EMBL" id="FMZO01000009">
    <property type="protein sequence ID" value="SDD43910.1"/>
    <property type="molecule type" value="Genomic_DNA"/>
</dbReference>
<evidence type="ECO:0000313" key="5">
    <source>
        <dbReference type="Proteomes" id="UP000198757"/>
    </source>
</evidence>
<dbReference type="Pfam" id="PF08719">
    <property type="entry name" value="NADAR"/>
    <property type="match status" value="1"/>
</dbReference>
<dbReference type="OrthoDB" id="67297at2"/>
<sequence>MEEIRFYKVSEPYGYFSNFSPHSIFIDNEKWNTVEHYFQASKFNDKEIKKKIQLIESPMQAAIEGRDKKNILREDWELVKENIMYKALKCKFTQHPKLMHNLLSTKNCIIIEHTENDNYWGDGGDGKGKNKLGVLLMQIRDELLKQVDDELIVFPPWIAFPTISQYDLFWRMGSGEEYLTQWSKYYLATNTIDYRNKYPETKEWEGIYD</sequence>
<dbReference type="AlphaFoldDB" id="A0A1G6UR54"/>
<dbReference type="STRING" id="1285928.SAMN04487894_10967"/>
<evidence type="ECO:0000259" key="3">
    <source>
        <dbReference type="Pfam" id="PF08719"/>
    </source>
</evidence>
<evidence type="ECO:0000313" key="4">
    <source>
        <dbReference type="EMBL" id="SDD43910.1"/>
    </source>
</evidence>
<accession>A0A1G6UR54</accession>
<feature type="domain" description="NADAR" evidence="3">
    <location>
        <begin position="6"/>
        <end position="143"/>
    </location>
</feature>
<organism evidence="4 5">
    <name type="scientific">Niabella drilacis (strain DSM 25811 / CCM 8410 / CCUG 62505 / LMG 26954 / E90)</name>
    <dbReference type="NCBI Taxonomy" id="1285928"/>
    <lineage>
        <taxon>Bacteria</taxon>
        <taxon>Pseudomonadati</taxon>
        <taxon>Bacteroidota</taxon>
        <taxon>Chitinophagia</taxon>
        <taxon>Chitinophagales</taxon>
        <taxon>Chitinophagaceae</taxon>
        <taxon>Niabella</taxon>
    </lineage>
</organism>
<comment type="catalytic activity">
    <reaction evidence="1">
        <text>5-amino-6-(5-phospho-D-ribosylamino)uracil + H2O = 5,6-diaminouracil + D-ribose 5-phosphate</text>
        <dbReference type="Rhea" id="RHEA:55020"/>
        <dbReference type="ChEBI" id="CHEBI:15377"/>
        <dbReference type="ChEBI" id="CHEBI:46252"/>
        <dbReference type="ChEBI" id="CHEBI:58453"/>
        <dbReference type="ChEBI" id="CHEBI:78346"/>
    </reaction>
</comment>
<dbReference type="Proteomes" id="UP000198757">
    <property type="component" value="Unassembled WGS sequence"/>
</dbReference>